<feature type="domain" description="Carrier" evidence="5">
    <location>
        <begin position="938"/>
        <end position="1012"/>
    </location>
</feature>
<dbReference type="CDD" id="cd19543">
    <property type="entry name" value="DCL_NRPS"/>
    <property type="match status" value="1"/>
</dbReference>
<dbReference type="Gene3D" id="3.30.559.30">
    <property type="entry name" value="Nonribosomal peptide synthetase, condensation domain"/>
    <property type="match status" value="2"/>
</dbReference>
<evidence type="ECO:0000256" key="1">
    <source>
        <dbReference type="ARBA" id="ARBA00001957"/>
    </source>
</evidence>
<accession>A0A160P4N4</accession>
<dbReference type="Gene3D" id="1.10.1200.10">
    <property type="entry name" value="ACP-like"/>
    <property type="match status" value="1"/>
</dbReference>
<dbReference type="InterPro" id="IPR010071">
    <property type="entry name" value="AA_adenyl_dom"/>
</dbReference>
<dbReference type="FunFam" id="1.10.1200.10:FF:000005">
    <property type="entry name" value="Nonribosomal peptide synthetase 1"/>
    <property type="match status" value="2"/>
</dbReference>
<reference evidence="6 7" key="1">
    <citation type="journal article" date="2016" name="Genome Announc.">
        <title>Complete Genome Sequence of Thiostrepton-Producing Streptomyces laurentii ATCC 31255.</title>
        <authorList>
            <person name="Doi K."/>
            <person name="Fujino Y."/>
            <person name="Nagayoshi Y."/>
            <person name="Ohshima T."/>
            <person name="Ogata S."/>
        </authorList>
    </citation>
    <scope>NUCLEOTIDE SEQUENCE [LARGE SCALE GENOMIC DNA]</scope>
    <source>
        <strain evidence="6 7">ATCC 31255</strain>
    </source>
</reference>
<dbReference type="Gene3D" id="3.30.559.10">
    <property type="entry name" value="Chloramphenicol acetyltransferase-like domain"/>
    <property type="match status" value="2"/>
</dbReference>
<dbReference type="GO" id="GO:0043041">
    <property type="term" value="P:amino acid activation for nonribosomal peptide biosynthetic process"/>
    <property type="evidence" value="ECO:0007669"/>
    <property type="project" value="TreeGrafter"/>
</dbReference>
<name>A0A160P4N4_STRLU</name>
<dbReference type="InterPro" id="IPR036736">
    <property type="entry name" value="ACP-like_sf"/>
</dbReference>
<dbReference type="EMBL" id="AP017424">
    <property type="protein sequence ID" value="BAU86649.1"/>
    <property type="molecule type" value="Genomic_DNA"/>
</dbReference>
<organism evidence="6 7">
    <name type="scientific">Streptomyces laurentii</name>
    <dbReference type="NCBI Taxonomy" id="39478"/>
    <lineage>
        <taxon>Bacteria</taxon>
        <taxon>Bacillati</taxon>
        <taxon>Actinomycetota</taxon>
        <taxon>Actinomycetes</taxon>
        <taxon>Kitasatosporales</taxon>
        <taxon>Streptomycetaceae</taxon>
        <taxon>Streptomyces</taxon>
    </lineage>
</organism>
<dbReference type="PROSITE" id="PS00455">
    <property type="entry name" value="AMP_BINDING"/>
    <property type="match status" value="2"/>
</dbReference>
<dbReference type="KEGG" id="slau:SLA_5780"/>
<dbReference type="InterPro" id="IPR029058">
    <property type="entry name" value="AB_hydrolase_fold"/>
</dbReference>
<dbReference type="FunFam" id="3.40.50.980:FF:000002">
    <property type="entry name" value="Enterobactin synthetase component F"/>
    <property type="match status" value="1"/>
</dbReference>
<dbReference type="PROSITE" id="PS00012">
    <property type="entry name" value="PHOSPHOPANTETHEINE"/>
    <property type="match status" value="1"/>
</dbReference>
<dbReference type="SUPFAM" id="SSF52777">
    <property type="entry name" value="CoA-dependent acyltransferases"/>
    <property type="match status" value="4"/>
</dbReference>
<dbReference type="InterPro" id="IPR020806">
    <property type="entry name" value="PKS_PP-bd"/>
</dbReference>
<dbReference type="Gene3D" id="3.30.300.30">
    <property type="match status" value="2"/>
</dbReference>
<dbReference type="InterPro" id="IPR045851">
    <property type="entry name" value="AMP-bd_C_sf"/>
</dbReference>
<dbReference type="FunFam" id="3.40.50.980:FF:000001">
    <property type="entry name" value="Non-ribosomal peptide synthetase"/>
    <property type="match status" value="1"/>
</dbReference>
<dbReference type="InterPro" id="IPR000873">
    <property type="entry name" value="AMP-dep_synth/lig_dom"/>
</dbReference>
<dbReference type="Gene3D" id="3.40.50.1820">
    <property type="entry name" value="alpha/beta hydrolase"/>
    <property type="match status" value="1"/>
</dbReference>
<dbReference type="Pfam" id="PF00550">
    <property type="entry name" value="PP-binding"/>
    <property type="match status" value="2"/>
</dbReference>
<dbReference type="Pfam" id="PF00501">
    <property type="entry name" value="AMP-binding"/>
    <property type="match status" value="2"/>
</dbReference>
<dbReference type="CDD" id="cd17646">
    <property type="entry name" value="A_NRPS_AB3403-like"/>
    <property type="match status" value="1"/>
</dbReference>
<evidence type="ECO:0000256" key="4">
    <source>
        <dbReference type="ARBA" id="ARBA00022553"/>
    </source>
</evidence>
<dbReference type="SUPFAM" id="SSF47336">
    <property type="entry name" value="ACP-like"/>
    <property type="match status" value="2"/>
</dbReference>
<dbReference type="Gene3D" id="3.40.50.12780">
    <property type="entry name" value="N-terminal domain of ligase-like"/>
    <property type="match status" value="1"/>
</dbReference>
<dbReference type="GO" id="GO:0005829">
    <property type="term" value="C:cytosol"/>
    <property type="evidence" value="ECO:0007669"/>
    <property type="project" value="TreeGrafter"/>
</dbReference>
<protein>
    <recommendedName>
        <fullName evidence="5">Carrier domain-containing protein</fullName>
    </recommendedName>
</protein>
<dbReference type="Pfam" id="PF13193">
    <property type="entry name" value="AMP-binding_C"/>
    <property type="match status" value="2"/>
</dbReference>
<keyword evidence="4" id="KW-0597">Phosphoprotein</keyword>
<dbReference type="GO" id="GO:0031177">
    <property type="term" value="F:phosphopantetheine binding"/>
    <property type="evidence" value="ECO:0007669"/>
    <property type="project" value="InterPro"/>
</dbReference>
<evidence type="ECO:0000313" key="7">
    <source>
        <dbReference type="Proteomes" id="UP000217676"/>
    </source>
</evidence>
<dbReference type="Proteomes" id="UP000217676">
    <property type="component" value="Chromosome"/>
</dbReference>
<gene>
    <name evidence="6" type="ORF">SLA_5780</name>
</gene>
<dbReference type="FunFam" id="2.30.38.10:FF:000001">
    <property type="entry name" value="Non-ribosomal peptide synthetase PvdI"/>
    <property type="match status" value="2"/>
</dbReference>
<dbReference type="InterPro" id="IPR025110">
    <property type="entry name" value="AMP-bd_C"/>
</dbReference>
<evidence type="ECO:0000256" key="3">
    <source>
        <dbReference type="ARBA" id="ARBA00022450"/>
    </source>
</evidence>
<dbReference type="InterPro" id="IPR001242">
    <property type="entry name" value="Condensation_dom"/>
</dbReference>
<dbReference type="Gene3D" id="3.40.50.980">
    <property type="match status" value="2"/>
</dbReference>
<dbReference type="SMART" id="SM01294">
    <property type="entry name" value="PKS_PP_betabranch"/>
    <property type="match status" value="1"/>
</dbReference>
<evidence type="ECO:0000259" key="5">
    <source>
        <dbReference type="PROSITE" id="PS50075"/>
    </source>
</evidence>
<dbReference type="InterPro" id="IPR006162">
    <property type="entry name" value="Ppantetheine_attach_site"/>
</dbReference>
<dbReference type="PROSITE" id="PS50075">
    <property type="entry name" value="CARRIER"/>
    <property type="match status" value="2"/>
</dbReference>
<dbReference type="InterPro" id="IPR009081">
    <property type="entry name" value="PP-bd_ACP"/>
</dbReference>
<comment type="cofactor">
    <cofactor evidence="1">
        <name>pantetheine 4'-phosphate</name>
        <dbReference type="ChEBI" id="CHEBI:47942"/>
    </cofactor>
</comment>
<dbReference type="GO" id="GO:0017000">
    <property type="term" value="P:antibiotic biosynthetic process"/>
    <property type="evidence" value="ECO:0007669"/>
    <property type="project" value="UniProtKB-ARBA"/>
</dbReference>
<dbReference type="PANTHER" id="PTHR45527:SF1">
    <property type="entry name" value="FATTY ACID SYNTHASE"/>
    <property type="match status" value="1"/>
</dbReference>
<dbReference type="PANTHER" id="PTHR45527">
    <property type="entry name" value="NONRIBOSOMAL PEPTIDE SYNTHETASE"/>
    <property type="match status" value="1"/>
</dbReference>
<dbReference type="InterPro" id="IPR023213">
    <property type="entry name" value="CAT-like_dom_sf"/>
</dbReference>
<dbReference type="FunFam" id="3.40.50.12780:FF:000012">
    <property type="entry name" value="Non-ribosomal peptide synthetase"/>
    <property type="match status" value="2"/>
</dbReference>
<evidence type="ECO:0000256" key="2">
    <source>
        <dbReference type="ARBA" id="ARBA00006432"/>
    </source>
</evidence>
<dbReference type="SMART" id="SM00823">
    <property type="entry name" value="PKS_PP"/>
    <property type="match status" value="2"/>
</dbReference>
<feature type="domain" description="Carrier" evidence="5">
    <location>
        <begin position="1997"/>
        <end position="2071"/>
    </location>
</feature>
<dbReference type="InterPro" id="IPR042099">
    <property type="entry name" value="ANL_N_sf"/>
</dbReference>
<dbReference type="InterPro" id="IPR020845">
    <property type="entry name" value="AMP-binding_CS"/>
</dbReference>
<dbReference type="NCBIfam" id="TIGR01733">
    <property type="entry name" value="AA-adenyl-dom"/>
    <property type="match status" value="2"/>
</dbReference>
<keyword evidence="7" id="KW-1185">Reference proteome</keyword>
<dbReference type="GO" id="GO:0044550">
    <property type="term" value="P:secondary metabolite biosynthetic process"/>
    <property type="evidence" value="ECO:0007669"/>
    <property type="project" value="UniProtKB-ARBA"/>
</dbReference>
<dbReference type="FunFam" id="3.30.300.30:FF:000010">
    <property type="entry name" value="Enterobactin synthetase component F"/>
    <property type="match status" value="2"/>
</dbReference>
<dbReference type="GO" id="GO:0003824">
    <property type="term" value="F:catalytic activity"/>
    <property type="evidence" value="ECO:0007669"/>
    <property type="project" value="InterPro"/>
</dbReference>
<evidence type="ECO:0000313" key="6">
    <source>
        <dbReference type="EMBL" id="BAU86649.1"/>
    </source>
</evidence>
<keyword evidence="3" id="KW-0596">Phosphopantetheine</keyword>
<comment type="similarity">
    <text evidence="2">Belongs to the ATP-dependent AMP-binding enzyme family.</text>
</comment>
<dbReference type="Gene3D" id="2.30.38.10">
    <property type="entry name" value="Luciferase, Domain 3"/>
    <property type="match status" value="1"/>
</dbReference>
<dbReference type="CDD" id="cd17652">
    <property type="entry name" value="A_NRPS_CmdD_like"/>
    <property type="match status" value="1"/>
</dbReference>
<dbReference type="Pfam" id="PF00668">
    <property type="entry name" value="Condensation"/>
    <property type="match status" value="2"/>
</dbReference>
<dbReference type="GO" id="GO:0008610">
    <property type="term" value="P:lipid biosynthetic process"/>
    <property type="evidence" value="ECO:0007669"/>
    <property type="project" value="UniProtKB-ARBA"/>
</dbReference>
<proteinExistence type="inferred from homology"/>
<dbReference type="SUPFAM" id="SSF56801">
    <property type="entry name" value="Acetyl-CoA synthetase-like"/>
    <property type="match status" value="2"/>
</dbReference>
<sequence length="2103" mass="222943">MDAGLLRRAVRRAEVESGTFDVTFGEGPQGPYQTAVAQAGELLREIDLSDRPDPHAEALRWMAEDRHTALDLVRDPLFNEVLLKLGEAHFIWYKRCHHILIDGFGSVLFTRRVAELYAAEAAGEEPAGAPLNTLAELVAEEAAYRASDRFARDRAYWLARFAVQPETATLSDRTVPGRAGEVLPTRTAELPESALAALRTAGREARTTWTVPVLAAVAAYLHGMTGQRDLTIGVPVAARRTDIARNNPGMMANQLPLRLTVDPATTRSQLLRQVASRLAELLEHQNYPYDDLRRDLKLVGSGGHLFGVQVNIIPGSGDLLFDGHPTYARTLQGGPVPDLNISVRSQSTGQGAAIDFEAPADRYTEDELAAHQDRFLRYLTALATAPADLPIGRLPLLGPDEHERVLVEWNDTGRPDAGTTFPELFERQVRATPHADAVRAGETTLSYERLNARANRLARLLARMGAGPDTRVAVAMDRSPDAVVAVLAVLKAGAAHLPVDVSYPAERIAYMLDDARPALMLTTRAAAARLDGLAGLPEQLFLDELFVGGLFLDELVLDEASLAPHSDDSDLTDADRTAPLRPGHTAYVIYTSGSTGRPKGVLVPHTGIAALASTQADRLALRPGERVLMFASPSFDASVWELGTALLTGGCAVVAPAERLQPGPALAALIAETGVSCLLLAPSALSVMAEGSIPPGVTLVVGAEACPPDLVERWSPGRRMVNAYGPTESTVITTMSDPLAGRTVPRMGRPVHRTRVRVLDEALRPVPAGVAGEVYIAGSGLARGYLSRPGLSAGRFVADPYGEPGARMYRSGDLARWTSDGELEYLGRGDDQVKVRGFRIEPGEIEAVLAADPAVGHATVVVREDAPGVRRLVAYVVPGPDAMPEPAALRELAAAGLPEYMVPAAVVVLDALPLTPSGKLDRNALPAPEFTGAAESRAPRDERERLLCELIGELLGATAVGIDDNFFDLGGDSIVAVQFVTRAARAGIGLTPQDVFTHRTVAAMAAHAAGIDAPGDERAGAPPIPEPVSPEEAAALRARWAGRNAEALLPLAPLQEGMLFHAFYSGAALREGDADAGPDPYNVQKVFGLAGPLDAEALRRACRGVLDRHPALRAAFDRAGSGVPVQVICGGLEPDWAFHDLADLAEPERAAALSGLLASDKARRFRMDAPPLIRFGLVRTAPDEHLLVLTNHHILYDGWSLPLVLRDLFLLYADGGAGSALPSAVPVSDHLAWLAAQDRTASEDAWRTALAGLDEPTLVAPGAQAATGTPALAVTELDEELTRAVNAAARTRGLTTSTVVQGAWALLLALLTGRDDVVFGTTVSGRPPLLPGVEEMVGMLMNTVPVRVRVDPAQPFAALLATVQSEQAALTGHHHLGLAALQRLTGMPELFDTSTVFENAPVDRASIGRAVPGLRISVEESDATGATHYPLSLIAAPGNRMRLELTYRADLYGEAEANAVLTRLRLALAAFAADPDRPVAGISLLTVEETAAALTAGEGPVRAFPDATLPELFAAQAARTPDAVAVVCGAETVTYAGLDARAGRLAAALVAKGAGPGRVVGVSLPRSVELIVALHAVHRAGAAYLPIDPEYPAERVRNMLSDAGPVLVIDPANYAALVSGAPAADGPAPDRPLPLHPAYVIHTSGSTGRPKGIVVAHAGVANYLHWMQDAFPLGPGDRVLQRTSMSFDPSVWEIFWPLITGAAVVIAEPDGHTRPGYLPDLIRREKVTVAQFVPSTLEVFVQEPGADRCDGLRRVFCGGEAMTSGLVERFRAVSGAALHNLYGPTEVSVYSTSHLAIAGAEPAAVPVGRPASNLRVYVLDARLRPVPPGVSGEICIAGRGVTLGYAGRPGLTAERFVADPYGAPGTRMYRTGDLGRRRADGELEYLGRADHQTKIRGHRVELGEIETVLTADPSVARAAAIVREDRAGAPRIVAYAVPAAGSFDADALREHLAASLPGYMVPSVLMEVAALPLTPNGKLDRKALPVPEFSAAPAGREPRDARETLLCGLYAEVLGLERVSIDDDFFGLGGDSIMSIRLAGRARTEGLDLTPRDVFTHKTVAALAPHAKDVAAGEGDWTPAQQPLVPLDLDELEELEAQWENSK</sequence>